<reference evidence="1 2" key="1">
    <citation type="journal article" date="2019" name="New Phytol.">
        <title>Comparative genomics reveals unique wood-decay strategies and fruiting body development in the Schizophyllaceae.</title>
        <authorList>
            <person name="Almasi E."/>
            <person name="Sahu N."/>
            <person name="Krizsan K."/>
            <person name="Balint B."/>
            <person name="Kovacs G.M."/>
            <person name="Kiss B."/>
            <person name="Cseklye J."/>
            <person name="Drula E."/>
            <person name="Henrissat B."/>
            <person name="Nagy I."/>
            <person name="Chovatia M."/>
            <person name="Adam C."/>
            <person name="LaButti K."/>
            <person name="Lipzen A."/>
            <person name="Riley R."/>
            <person name="Grigoriev I.V."/>
            <person name="Nagy L.G."/>
        </authorList>
    </citation>
    <scope>NUCLEOTIDE SEQUENCE [LARGE SCALE GENOMIC DNA]</scope>
    <source>
        <strain evidence="1 2">NL-1724</strain>
    </source>
</reference>
<proteinExistence type="predicted"/>
<organism evidence="1 2">
    <name type="scientific">Schizophyllum amplum</name>
    <dbReference type="NCBI Taxonomy" id="97359"/>
    <lineage>
        <taxon>Eukaryota</taxon>
        <taxon>Fungi</taxon>
        <taxon>Dikarya</taxon>
        <taxon>Basidiomycota</taxon>
        <taxon>Agaricomycotina</taxon>
        <taxon>Agaricomycetes</taxon>
        <taxon>Agaricomycetidae</taxon>
        <taxon>Agaricales</taxon>
        <taxon>Schizophyllaceae</taxon>
        <taxon>Schizophyllum</taxon>
    </lineage>
</organism>
<evidence type="ECO:0008006" key="3">
    <source>
        <dbReference type="Google" id="ProtNLM"/>
    </source>
</evidence>
<keyword evidence="2" id="KW-1185">Reference proteome</keyword>
<dbReference type="AlphaFoldDB" id="A0A550C437"/>
<name>A0A550C437_9AGAR</name>
<dbReference type="OrthoDB" id="3515175at2759"/>
<gene>
    <name evidence="1" type="ORF">BD626DRAFT_633104</name>
</gene>
<dbReference type="STRING" id="97359.A0A550C437"/>
<accession>A0A550C437</accession>
<sequence>MGESHQFFLIARIEPHGGGKAQYRCIGALNAQWYHGSMPVSAARRLIQLLRVPDNAQIVQEELRAIAGNYGAHGATEPVIPARPCPYTLFLANLAGGRACGSGVWSHGHSCTAIADVGARVYRVAGGRVIARIIAAGPEIEEDENFDEDMRYFRELATFRDDVPMIEPEALSQAWPQSLAPLVPEDASAGSEDMVVEAGDLSGIAPLLDQPDKLPRIRDALREISPFPDTGIPVLQELVARLLDGKPVDVLDLSGNATLDVDGLRDLLVRVPSIRRLVLFRTGVPSDALLALLHTKPALFYRISELVHPALLSWPFKTPKEWTTAFAIEAVTPGWRCRVRRREDPHAVACAAAAWPHALHARGHGEGQRVRPGAGDAVLEAAITGGAGGDWDSRSVWCTPMPARGALIHSLLGGGAPPPPPNFAPMYGFIHETNRDGWLAKGRRWEMLDARGFLRELAPFTGLLSYAGGFFGTTRQGEGRTALPEEEGLPALPEDIEREFLAVFDEAGRRSGLLDLAKYHEMSFNLHMNQEQRRTPRYVSSRIHYALAHLLPARLYNCFWPPPPPPDGYIIIDPRTGKCTLIVFEKGRPHEDEAEEDGYVWEEQEPEVEEVRCQRCKRKGVERRRKPAYCARCNAPYCGQKCRKADNRAHGRKCRG</sequence>
<protein>
    <recommendedName>
        <fullName evidence="3">MYND-type domain-containing protein</fullName>
    </recommendedName>
</protein>
<dbReference type="Proteomes" id="UP000320762">
    <property type="component" value="Unassembled WGS sequence"/>
</dbReference>
<evidence type="ECO:0000313" key="1">
    <source>
        <dbReference type="EMBL" id="TRM59567.1"/>
    </source>
</evidence>
<dbReference type="EMBL" id="VDMD01000027">
    <property type="protein sequence ID" value="TRM59567.1"/>
    <property type="molecule type" value="Genomic_DNA"/>
</dbReference>
<comment type="caution">
    <text evidence="1">The sequence shown here is derived from an EMBL/GenBank/DDBJ whole genome shotgun (WGS) entry which is preliminary data.</text>
</comment>
<evidence type="ECO:0000313" key="2">
    <source>
        <dbReference type="Proteomes" id="UP000320762"/>
    </source>
</evidence>